<name>F5XGK8_MICPN</name>
<gene>
    <name evidence="2" type="ordered locus">MLP_01010</name>
</gene>
<dbReference type="AlphaFoldDB" id="F5XGK8"/>
<dbReference type="EMBL" id="AP012204">
    <property type="protein sequence ID" value="BAK33115.1"/>
    <property type="molecule type" value="Genomic_DNA"/>
</dbReference>
<feature type="region of interest" description="Disordered" evidence="1">
    <location>
        <begin position="138"/>
        <end position="163"/>
    </location>
</feature>
<evidence type="ECO:0000256" key="1">
    <source>
        <dbReference type="SAM" id="MobiDB-lite"/>
    </source>
</evidence>
<sequence length="285" mass="31285">MSVGRGRSDPADRPVRPGRWRLGLHDHRGGDDEARCRRALQRRHWAPPADRLVLQHRRSAGGHAPAGNAGSSTGIDHVHVLDEALAQLPAAYRKDLLVTIDGARYSHQVIEHPDQPQHLPRARPASRRVELLGRLADRRPHPDRHRPCPATAWTSGLGADGKPETDAQVAGLTAILRHGLDGDRLDGWPPDMRIIARRTPRPVGQQPQLGEDPDWCFGAFATNTIGGQLHAWLHHDNTLPVTTLRHLDALLVGTCDIARLLVFVSRLLASRLLADGGERLGECSA</sequence>
<dbReference type="Proteomes" id="UP000007947">
    <property type="component" value="Chromosome"/>
</dbReference>
<evidence type="ECO:0000313" key="2">
    <source>
        <dbReference type="EMBL" id="BAK33115.1"/>
    </source>
</evidence>
<keyword evidence="3" id="KW-1185">Reference proteome</keyword>
<reference evidence="2 3" key="1">
    <citation type="submission" date="2011-05" db="EMBL/GenBank/DDBJ databases">
        <title>Whole genome sequence of Microlunatus phosphovorus NM-1.</title>
        <authorList>
            <person name="Hosoyama A."/>
            <person name="Sasaki K."/>
            <person name="Harada T."/>
            <person name="Igarashi R."/>
            <person name="Kawakoshi A."/>
            <person name="Sasagawa M."/>
            <person name="Fukada J."/>
            <person name="Nakamura S."/>
            <person name="Katano Y."/>
            <person name="Hanada S."/>
            <person name="Kamagata Y."/>
            <person name="Nakamura N."/>
            <person name="Yamazaki S."/>
            <person name="Fujita N."/>
        </authorList>
    </citation>
    <scope>NUCLEOTIDE SEQUENCE [LARGE SCALE GENOMIC DNA]</scope>
    <source>
        <strain evidence="3">ATCC 700054 / DSM 10555 / JCM 9379 / NBRC 101784 / NCIMB 13414 / VKM Ac-1990 / NM-1</strain>
    </source>
</reference>
<protein>
    <submittedName>
        <fullName evidence="2">Uncharacterized protein</fullName>
    </submittedName>
</protein>
<evidence type="ECO:0000313" key="3">
    <source>
        <dbReference type="Proteomes" id="UP000007947"/>
    </source>
</evidence>
<organism evidence="2 3">
    <name type="scientific">Microlunatus phosphovorus (strain ATCC 700054 / DSM 10555 / JCM 9379 / NBRC 101784 / NCIMB 13414 / VKM Ac-1990 / NM-1)</name>
    <dbReference type="NCBI Taxonomy" id="1032480"/>
    <lineage>
        <taxon>Bacteria</taxon>
        <taxon>Bacillati</taxon>
        <taxon>Actinomycetota</taxon>
        <taxon>Actinomycetes</taxon>
        <taxon>Propionibacteriales</taxon>
        <taxon>Propionibacteriaceae</taxon>
        <taxon>Microlunatus</taxon>
    </lineage>
</organism>
<dbReference type="KEGG" id="mph:MLP_01010"/>
<dbReference type="STRING" id="1032480.MLP_01010"/>
<accession>F5XGK8</accession>
<proteinExistence type="predicted"/>
<feature type="compositionally biased region" description="Basic and acidic residues" evidence="1">
    <location>
        <begin position="1"/>
        <end position="15"/>
    </location>
</feature>
<dbReference type="HOGENOM" id="CLU_975966_0_0_11"/>
<feature type="region of interest" description="Disordered" evidence="1">
    <location>
        <begin position="1"/>
        <end position="31"/>
    </location>
</feature>